<dbReference type="SUPFAM" id="SSF49299">
    <property type="entry name" value="PKD domain"/>
    <property type="match status" value="1"/>
</dbReference>
<proteinExistence type="predicted"/>
<dbReference type="CDD" id="cd00146">
    <property type="entry name" value="PKD"/>
    <property type="match status" value="1"/>
</dbReference>
<gene>
    <name evidence="2" type="ORF">F1737_07340</name>
</gene>
<evidence type="ECO:0000313" key="2">
    <source>
        <dbReference type="EMBL" id="WOF17316.1"/>
    </source>
</evidence>
<dbReference type="InterPro" id="IPR035986">
    <property type="entry name" value="PKD_dom_sf"/>
</dbReference>
<evidence type="ECO:0000259" key="1">
    <source>
        <dbReference type="PROSITE" id="PS50093"/>
    </source>
</evidence>
<reference evidence="2 3" key="1">
    <citation type="submission" date="2019-09" db="EMBL/GenBank/DDBJ databases">
        <title>The complete genome of Methanoplanus sp. FWC-SCC4.</title>
        <authorList>
            <person name="Chen S.-C."/>
            <person name="Zhou Y.-Z."/>
            <person name="Lai M.-C."/>
        </authorList>
    </citation>
    <scope>NUCLEOTIDE SEQUENCE [LARGE SCALE GENOMIC DNA]</scope>
    <source>
        <strain evidence="2 3">FWC-SCC4</strain>
    </source>
</reference>
<keyword evidence="3" id="KW-1185">Reference proteome</keyword>
<dbReference type="Pfam" id="PF18911">
    <property type="entry name" value="PKD_4"/>
    <property type="match status" value="1"/>
</dbReference>
<dbReference type="Gene3D" id="2.60.40.10">
    <property type="entry name" value="Immunoglobulins"/>
    <property type="match status" value="1"/>
</dbReference>
<name>A0AA97FH36_9EURY</name>
<dbReference type="KEGG" id="mefw:F1737_07340"/>
<dbReference type="SMART" id="SM00089">
    <property type="entry name" value="PKD"/>
    <property type="match status" value="1"/>
</dbReference>
<dbReference type="AlphaFoldDB" id="A0AA97FH36"/>
<evidence type="ECO:0000313" key="3">
    <source>
        <dbReference type="Proteomes" id="UP001301797"/>
    </source>
</evidence>
<accession>A0AA97FH36</accession>
<dbReference type="Proteomes" id="UP001301797">
    <property type="component" value="Chromosome"/>
</dbReference>
<organism evidence="2 3">
    <name type="scientific">Methanochimaera problematica</name>
    <dbReference type="NCBI Taxonomy" id="2609417"/>
    <lineage>
        <taxon>Archaea</taxon>
        <taxon>Methanobacteriati</taxon>
        <taxon>Methanobacteriota</taxon>
        <taxon>Stenosarchaea group</taxon>
        <taxon>Methanomicrobia</taxon>
        <taxon>Methanomicrobiales</taxon>
        <taxon>Methanomicrobiaceae</taxon>
        <taxon>Methanochimaera</taxon>
    </lineage>
</organism>
<sequence length="301" mass="32736">MNWWPVDSSEVRLFNVAPDSTGLLRVDPMIYAKASAESYEIISYVPKPPVADFTYSQNSGNAPLFVQFTDTSTNDPENWEWNFGDGKTHSSQNPGHTYSFPGTYTVSLTASNGEGRSTETKENLITVDFTGPLTDIVLSTFNKKTGTLGQGGYLELVSSGDLSYVRVGGSDYTLADGDVVRFENPSDVINGRISLSGGSVYGSDLDMAFNVYKNGVYLGTGYPGGLIFYDEVRSTLVVTVSNRRGYMALAADGFTISDGKTTSGVHLYGLMPDDLGNMDLAMDSRHGVDYTGFVYDYDITY</sequence>
<dbReference type="InterPro" id="IPR022409">
    <property type="entry name" value="PKD/Chitinase_dom"/>
</dbReference>
<dbReference type="InterPro" id="IPR000601">
    <property type="entry name" value="PKD_dom"/>
</dbReference>
<dbReference type="InterPro" id="IPR013783">
    <property type="entry name" value="Ig-like_fold"/>
</dbReference>
<protein>
    <submittedName>
        <fullName evidence="2">PKD domain-containing protein</fullName>
    </submittedName>
</protein>
<feature type="domain" description="PKD" evidence="1">
    <location>
        <begin position="49"/>
        <end position="127"/>
    </location>
</feature>
<dbReference type="FunFam" id="2.60.40.10:FF:000270">
    <property type="entry name" value="Cell surface protein"/>
    <property type="match status" value="1"/>
</dbReference>
<dbReference type="PROSITE" id="PS50093">
    <property type="entry name" value="PKD"/>
    <property type="match status" value="1"/>
</dbReference>
<dbReference type="EMBL" id="CP043875">
    <property type="protein sequence ID" value="WOF17316.1"/>
    <property type="molecule type" value="Genomic_DNA"/>
</dbReference>